<keyword evidence="3" id="KW-1185">Reference proteome</keyword>
<comment type="caution">
    <text evidence="2">The sequence shown here is derived from an EMBL/GenBank/DDBJ whole genome shotgun (WGS) entry which is preliminary data.</text>
</comment>
<organism evidence="2 3">
    <name type="scientific">Dietzia cercidiphylli</name>
    <dbReference type="NCBI Taxonomy" id="498199"/>
    <lineage>
        <taxon>Bacteria</taxon>
        <taxon>Bacillati</taxon>
        <taxon>Actinomycetota</taxon>
        <taxon>Actinomycetes</taxon>
        <taxon>Mycobacteriales</taxon>
        <taxon>Dietziaceae</taxon>
        <taxon>Dietzia</taxon>
    </lineage>
</organism>
<dbReference type="EMBL" id="BAAAQG010000012">
    <property type="protein sequence ID" value="GAA1713971.1"/>
    <property type="molecule type" value="Genomic_DNA"/>
</dbReference>
<protein>
    <recommendedName>
        <fullName evidence="4">Transposase</fullName>
    </recommendedName>
</protein>
<evidence type="ECO:0008006" key="4">
    <source>
        <dbReference type="Google" id="ProtNLM"/>
    </source>
</evidence>
<evidence type="ECO:0000313" key="3">
    <source>
        <dbReference type="Proteomes" id="UP001500383"/>
    </source>
</evidence>
<accession>A0ABP4V0K2</accession>
<dbReference type="Proteomes" id="UP001500383">
    <property type="component" value="Unassembled WGS sequence"/>
</dbReference>
<reference evidence="3" key="1">
    <citation type="journal article" date="2019" name="Int. J. Syst. Evol. Microbiol.">
        <title>The Global Catalogue of Microorganisms (GCM) 10K type strain sequencing project: providing services to taxonomists for standard genome sequencing and annotation.</title>
        <authorList>
            <consortium name="The Broad Institute Genomics Platform"/>
            <consortium name="The Broad Institute Genome Sequencing Center for Infectious Disease"/>
            <person name="Wu L."/>
            <person name="Ma J."/>
        </authorList>
    </citation>
    <scope>NUCLEOTIDE SEQUENCE [LARGE SCALE GENOMIC DNA]</scope>
    <source>
        <strain evidence="3">JCM 16002</strain>
    </source>
</reference>
<gene>
    <name evidence="2" type="ORF">GCM10009831_24580</name>
</gene>
<evidence type="ECO:0000256" key="1">
    <source>
        <dbReference type="SAM" id="MobiDB-lite"/>
    </source>
</evidence>
<feature type="region of interest" description="Disordered" evidence="1">
    <location>
        <begin position="76"/>
        <end position="102"/>
    </location>
</feature>
<sequence length="102" mass="10970">MGTGSPVDSGGRTRTLTTMLSQIIPAAHAVCKQVVMRPVRIVAITGVTPTRVRTQQSSSLSRSTAARVVADPPVVDTLDRQRRERQVSLATGPASRHQVRAR</sequence>
<proteinExistence type="predicted"/>
<feature type="compositionally biased region" description="Basic and acidic residues" evidence="1">
    <location>
        <begin position="77"/>
        <end position="86"/>
    </location>
</feature>
<evidence type="ECO:0000313" key="2">
    <source>
        <dbReference type="EMBL" id="GAA1713971.1"/>
    </source>
</evidence>
<name>A0ABP4V0K2_9ACTN</name>